<dbReference type="RefSeq" id="WP_200245021.1">
    <property type="nucleotide sequence ID" value="NZ_NRRY01000022.1"/>
</dbReference>
<dbReference type="GO" id="GO:0008831">
    <property type="term" value="F:dTDP-4-dehydrorhamnose reductase activity"/>
    <property type="evidence" value="ECO:0007669"/>
    <property type="project" value="UniProtKB-EC"/>
</dbReference>
<keyword evidence="6" id="KW-0560">Oxidoreductase</keyword>
<accession>A0A9X0W9S6</accession>
<gene>
    <name evidence="8" type="primary">rfbD</name>
    <name evidence="8" type="ORF">CKO42_14050</name>
</gene>
<feature type="domain" description="RmlD-like substrate binding" evidence="7">
    <location>
        <begin position="6"/>
        <end position="296"/>
    </location>
</feature>
<evidence type="ECO:0000256" key="4">
    <source>
        <dbReference type="ARBA" id="ARBA00017099"/>
    </source>
</evidence>
<dbReference type="PANTHER" id="PTHR10491">
    <property type="entry name" value="DTDP-4-DEHYDRORHAMNOSE REDUCTASE"/>
    <property type="match status" value="1"/>
</dbReference>
<comment type="cofactor">
    <cofactor evidence="6">
        <name>Mg(2+)</name>
        <dbReference type="ChEBI" id="CHEBI:18420"/>
    </cofactor>
    <text evidence="6">Binds 1 Mg(2+) ion per monomer.</text>
</comment>
<keyword evidence="9" id="KW-1185">Reference proteome</keyword>
<dbReference type="AlphaFoldDB" id="A0A9X0W9S6"/>
<proteinExistence type="inferred from homology"/>
<evidence type="ECO:0000313" key="9">
    <source>
        <dbReference type="Proteomes" id="UP001138768"/>
    </source>
</evidence>
<evidence type="ECO:0000259" key="7">
    <source>
        <dbReference type="Pfam" id="PF04321"/>
    </source>
</evidence>
<reference evidence="8 9" key="1">
    <citation type="journal article" date="2020" name="Microorganisms">
        <title>Osmotic Adaptation and Compatible Solute Biosynthesis of Phototrophic Bacteria as Revealed from Genome Analyses.</title>
        <authorList>
            <person name="Imhoff J.F."/>
            <person name="Rahn T."/>
            <person name="Kunzel S."/>
            <person name="Keller A."/>
            <person name="Neulinger S.C."/>
        </authorList>
    </citation>
    <scope>NUCLEOTIDE SEQUENCE [LARGE SCALE GENOMIC DNA]</scope>
    <source>
        <strain evidence="8 9">DSM 25653</strain>
    </source>
</reference>
<dbReference type="InterPro" id="IPR005913">
    <property type="entry name" value="dTDP_dehydrorham_reduct"/>
</dbReference>
<comment type="function">
    <text evidence="6">Catalyzes the reduction of dTDP-6-deoxy-L-lyxo-4-hexulose to yield dTDP-L-rhamnose.</text>
</comment>
<dbReference type="NCBIfam" id="TIGR01214">
    <property type="entry name" value="rmlD"/>
    <property type="match status" value="1"/>
</dbReference>
<comment type="pathway">
    <text evidence="1 6">Carbohydrate biosynthesis; dTDP-L-rhamnose biosynthesis.</text>
</comment>
<evidence type="ECO:0000256" key="5">
    <source>
        <dbReference type="ARBA" id="ARBA00048200"/>
    </source>
</evidence>
<evidence type="ECO:0000256" key="2">
    <source>
        <dbReference type="ARBA" id="ARBA00010944"/>
    </source>
</evidence>
<dbReference type="GO" id="GO:0019305">
    <property type="term" value="P:dTDP-rhamnose biosynthetic process"/>
    <property type="evidence" value="ECO:0007669"/>
    <property type="project" value="TreeGrafter"/>
</dbReference>
<evidence type="ECO:0000256" key="6">
    <source>
        <dbReference type="RuleBase" id="RU364082"/>
    </source>
</evidence>
<dbReference type="InterPro" id="IPR036291">
    <property type="entry name" value="NAD(P)-bd_dom_sf"/>
</dbReference>
<dbReference type="Pfam" id="PF04321">
    <property type="entry name" value="RmlD_sub_bind"/>
    <property type="match status" value="1"/>
</dbReference>
<dbReference type="GO" id="GO:0005829">
    <property type="term" value="C:cytosol"/>
    <property type="evidence" value="ECO:0007669"/>
    <property type="project" value="TreeGrafter"/>
</dbReference>
<sequence length="311" mass="33742">MTDTPRILLIGSDGQVGWELRRTLAPVGQVIAASLSGQDGPSVDLTEPASVRRLFHETAPDAVVNAAAYTAVDKAESQPELAQAINGDALALIAELCTAPRIPVIHYSTDFVFSGITDHPYREDDPAEPRSVYGRTKLAGEQALLESGAPALVFRTAWVYGVRGSNFLLTMLNLFRERAELRIVDDQIGTPTWSRMLAEVTAQIAYRVFHGGLDIEGVKGLYHLTGAGATSWFGFAEAIREAAGSQCRLLPIPTSEYPAPAQRPAYSVLDTGHFRRTFGLALPDWRQSLALCLADLREQRPLMTSAAIAPK</sequence>
<comment type="catalytic activity">
    <reaction evidence="5 6">
        <text>dTDP-beta-L-rhamnose + NADP(+) = dTDP-4-dehydro-beta-L-rhamnose + NADPH + H(+)</text>
        <dbReference type="Rhea" id="RHEA:21796"/>
        <dbReference type="ChEBI" id="CHEBI:15378"/>
        <dbReference type="ChEBI" id="CHEBI:57510"/>
        <dbReference type="ChEBI" id="CHEBI:57783"/>
        <dbReference type="ChEBI" id="CHEBI:58349"/>
        <dbReference type="ChEBI" id="CHEBI:62830"/>
        <dbReference type="EC" id="1.1.1.133"/>
    </reaction>
</comment>
<dbReference type="Proteomes" id="UP001138768">
    <property type="component" value="Unassembled WGS sequence"/>
</dbReference>
<evidence type="ECO:0000313" key="8">
    <source>
        <dbReference type="EMBL" id="MBK1619539.1"/>
    </source>
</evidence>
<dbReference type="Gene3D" id="3.40.50.720">
    <property type="entry name" value="NAD(P)-binding Rossmann-like Domain"/>
    <property type="match status" value="1"/>
</dbReference>
<protein>
    <recommendedName>
        <fullName evidence="4 6">dTDP-4-dehydrorhamnose reductase</fullName>
        <ecNumber evidence="3 6">1.1.1.133</ecNumber>
    </recommendedName>
</protein>
<comment type="similarity">
    <text evidence="2 6">Belongs to the dTDP-4-dehydrorhamnose reductase family.</text>
</comment>
<comment type="caution">
    <text evidence="8">The sequence shown here is derived from an EMBL/GenBank/DDBJ whole genome shotgun (WGS) entry which is preliminary data.</text>
</comment>
<dbReference type="EC" id="1.1.1.133" evidence="3 6"/>
<evidence type="ECO:0000256" key="3">
    <source>
        <dbReference type="ARBA" id="ARBA00012929"/>
    </source>
</evidence>
<organism evidence="8 9">
    <name type="scientific">Lamprobacter modestohalophilus</name>
    <dbReference type="NCBI Taxonomy" id="1064514"/>
    <lineage>
        <taxon>Bacteria</taxon>
        <taxon>Pseudomonadati</taxon>
        <taxon>Pseudomonadota</taxon>
        <taxon>Gammaproteobacteria</taxon>
        <taxon>Chromatiales</taxon>
        <taxon>Chromatiaceae</taxon>
        <taxon>Lamprobacter</taxon>
    </lineage>
</organism>
<evidence type="ECO:0000256" key="1">
    <source>
        <dbReference type="ARBA" id="ARBA00004781"/>
    </source>
</evidence>
<dbReference type="InterPro" id="IPR029903">
    <property type="entry name" value="RmlD-like-bd"/>
</dbReference>
<dbReference type="Gene3D" id="3.90.25.10">
    <property type="entry name" value="UDP-galactose 4-epimerase, domain 1"/>
    <property type="match status" value="1"/>
</dbReference>
<dbReference type="SUPFAM" id="SSF51735">
    <property type="entry name" value="NAD(P)-binding Rossmann-fold domains"/>
    <property type="match status" value="1"/>
</dbReference>
<keyword evidence="6" id="KW-0521">NADP</keyword>
<dbReference type="CDD" id="cd05254">
    <property type="entry name" value="dTDP_HR_like_SDR_e"/>
    <property type="match status" value="1"/>
</dbReference>
<dbReference type="EMBL" id="NRRY01000022">
    <property type="protein sequence ID" value="MBK1619539.1"/>
    <property type="molecule type" value="Genomic_DNA"/>
</dbReference>
<name>A0A9X0W9S6_9GAMM</name>
<dbReference type="PANTHER" id="PTHR10491:SF4">
    <property type="entry name" value="METHIONINE ADENOSYLTRANSFERASE 2 SUBUNIT BETA"/>
    <property type="match status" value="1"/>
</dbReference>